<dbReference type="InterPro" id="IPR027304">
    <property type="entry name" value="Trigger_fact/SurA_dom_sf"/>
</dbReference>
<evidence type="ECO:0000259" key="2">
    <source>
        <dbReference type="PROSITE" id="PS50198"/>
    </source>
</evidence>
<evidence type="ECO:0000256" key="1">
    <source>
        <dbReference type="PROSITE-ProRule" id="PRU00278"/>
    </source>
</evidence>
<dbReference type="PROSITE" id="PS50198">
    <property type="entry name" value="PPIC_PPIASE_2"/>
    <property type="match status" value="1"/>
</dbReference>
<keyword evidence="1" id="KW-0413">Isomerase</keyword>
<dbReference type="InterPro" id="IPR000297">
    <property type="entry name" value="PPIase_PpiC"/>
</dbReference>
<keyword evidence="4" id="KW-1185">Reference proteome</keyword>
<accession>E8X5P9</accession>
<sequence>MKILDNKASEAYEVPQNRIQMQVQAQIHSQTRQRGTLFLLIPLLALAGCHPQHSADVMATVNGHAIMRADLDKVYNLQLGEAQQSQPSAEQADSQRLGLLKQLIDEEIVQQRATKMNLTATNEEVDAKLAEMKAPYTEEQFDGLLRERHTSVDDIKRDLRRSLTMNKLLNKEINSKVTVSDADITSYFNQHKSEFNNIETQYHIARILVTSSPAPQAGNLQGSKAQTDADAKKKILALKNRVDSGEDFGSLAMNFSEDPQTSASGGDMGSVAETQMKSNPIIFNSLANLKPGQVTDIMPFPDPSDPKKVGGYAIFQLLSRDPAGQHDVSEPQVQQRIRQGLHDARSQLLKGAYYEMLRDHAKVENFYAEQIFKSDAH</sequence>
<dbReference type="Pfam" id="PF13624">
    <property type="entry name" value="SurA_N_3"/>
    <property type="match status" value="1"/>
</dbReference>
<evidence type="ECO:0000313" key="3">
    <source>
        <dbReference type="EMBL" id="ADW70676.1"/>
    </source>
</evidence>
<dbReference type="eggNOG" id="COG0760">
    <property type="taxonomic scope" value="Bacteria"/>
</dbReference>
<dbReference type="RefSeq" id="WP_013581985.1">
    <property type="nucleotide sequence ID" value="NC_015064.1"/>
</dbReference>
<name>E8X5P9_GRATM</name>
<proteinExistence type="predicted"/>
<dbReference type="SUPFAM" id="SSF109998">
    <property type="entry name" value="Triger factor/SurA peptide-binding domain-like"/>
    <property type="match status" value="1"/>
</dbReference>
<dbReference type="KEGG" id="acm:AciX9_3675"/>
<dbReference type="InterPro" id="IPR023058">
    <property type="entry name" value="PPIase_PpiC_CS"/>
</dbReference>
<dbReference type="PaxDb" id="1198114-AciX9_3675"/>
<evidence type="ECO:0000313" key="4">
    <source>
        <dbReference type="Proteomes" id="UP000000343"/>
    </source>
</evidence>
<dbReference type="Gene3D" id="1.10.4030.10">
    <property type="entry name" value="Porin chaperone SurA, peptide-binding domain"/>
    <property type="match status" value="1"/>
</dbReference>
<dbReference type="Pfam" id="PF00639">
    <property type="entry name" value="Rotamase"/>
    <property type="match status" value="1"/>
</dbReference>
<keyword evidence="1" id="KW-0697">Rotamase</keyword>
<reference evidence="4" key="1">
    <citation type="submission" date="2011-01" db="EMBL/GenBank/DDBJ databases">
        <title>Complete sequence of chromosome of Acidobacterium sp. MP5ACTX9.</title>
        <authorList>
            <consortium name="US DOE Joint Genome Institute"/>
            <person name="Lucas S."/>
            <person name="Copeland A."/>
            <person name="Lapidus A."/>
            <person name="Cheng J.-F."/>
            <person name="Goodwin L."/>
            <person name="Pitluck S."/>
            <person name="Teshima H."/>
            <person name="Detter J.C."/>
            <person name="Han C."/>
            <person name="Tapia R."/>
            <person name="Land M."/>
            <person name="Hauser L."/>
            <person name="Kyrpides N."/>
            <person name="Ivanova N."/>
            <person name="Ovchinnikova G."/>
            <person name="Pagani I."/>
            <person name="Rawat S.R."/>
            <person name="Mannisto M."/>
            <person name="Haggblom M.M."/>
            <person name="Woyke T."/>
        </authorList>
    </citation>
    <scope>NUCLEOTIDE SEQUENCE [LARGE SCALE GENOMIC DNA]</scope>
    <source>
        <strain evidence="4">MP5ACTX9</strain>
    </source>
</reference>
<dbReference type="AlphaFoldDB" id="E8X5P9"/>
<protein>
    <submittedName>
        <fullName evidence="3">SurA domain protein</fullName>
    </submittedName>
</protein>
<dbReference type="EMBL" id="CP002480">
    <property type="protein sequence ID" value="ADW70676.1"/>
    <property type="molecule type" value="Genomic_DNA"/>
</dbReference>
<dbReference type="STRING" id="1198114.AciX9_3675"/>
<dbReference type="PANTHER" id="PTHR47245:SF2">
    <property type="entry name" value="PEPTIDYL-PROLYL CIS-TRANS ISOMERASE HP_0175-RELATED"/>
    <property type="match status" value="1"/>
</dbReference>
<dbReference type="PANTHER" id="PTHR47245">
    <property type="entry name" value="PEPTIDYLPROLYL ISOMERASE"/>
    <property type="match status" value="1"/>
</dbReference>
<dbReference type="SUPFAM" id="SSF54534">
    <property type="entry name" value="FKBP-like"/>
    <property type="match status" value="1"/>
</dbReference>
<dbReference type="Gene3D" id="3.10.50.40">
    <property type="match status" value="1"/>
</dbReference>
<dbReference type="PROSITE" id="PS01096">
    <property type="entry name" value="PPIC_PPIASE_1"/>
    <property type="match status" value="1"/>
</dbReference>
<dbReference type="Proteomes" id="UP000000343">
    <property type="component" value="Chromosome"/>
</dbReference>
<dbReference type="InterPro" id="IPR046357">
    <property type="entry name" value="PPIase_dom_sf"/>
</dbReference>
<feature type="domain" description="PpiC" evidence="2">
    <location>
        <begin position="199"/>
        <end position="300"/>
    </location>
</feature>
<organism evidence="4">
    <name type="scientific">Granulicella tundricola (strain ATCC BAA-1859 / DSM 23138 / MP5ACTX9)</name>
    <dbReference type="NCBI Taxonomy" id="1198114"/>
    <lineage>
        <taxon>Bacteria</taxon>
        <taxon>Pseudomonadati</taxon>
        <taxon>Acidobacteriota</taxon>
        <taxon>Terriglobia</taxon>
        <taxon>Terriglobales</taxon>
        <taxon>Acidobacteriaceae</taxon>
        <taxon>Granulicella</taxon>
    </lineage>
</organism>
<dbReference type="HOGENOM" id="CLU_034646_5_3_0"/>
<gene>
    <name evidence="3" type="ordered locus">AciX9_3675</name>
</gene>
<dbReference type="InterPro" id="IPR050245">
    <property type="entry name" value="PrsA_foldase"/>
</dbReference>
<dbReference type="GO" id="GO:0003755">
    <property type="term" value="F:peptidyl-prolyl cis-trans isomerase activity"/>
    <property type="evidence" value="ECO:0007669"/>
    <property type="project" value="UniProtKB-KW"/>
</dbReference>